<evidence type="ECO:0000313" key="2">
    <source>
        <dbReference type="EMBL" id="QOY42385.1"/>
    </source>
</evidence>
<name>A0A7S7RGB6_CRYPV</name>
<feature type="compositionally biased region" description="Polar residues" evidence="1">
    <location>
        <begin position="497"/>
        <end position="527"/>
    </location>
</feature>
<feature type="compositionally biased region" description="Basic and acidic residues" evidence="1">
    <location>
        <begin position="813"/>
        <end position="827"/>
    </location>
</feature>
<dbReference type="OMA" id="CQEIRIN"/>
<feature type="compositionally biased region" description="Polar residues" evidence="1">
    <location>
        <begin position="802"/>
        <end position="812"/>
    </location>
</feature>
<feature type="compositionally biased region" description="Polar residues" evidence="1">
    <location>
        <begin position="1000"/>
        <end position="1024"/>
    </location>
</feature>
<accession>A0A7S7RGB6</accession>
<dbReference type="Proteomes" id="UP000593906">
    <property type="component" value="Chromosome 3"/>
</dbReference>
<dbReference type="AlphaFoldDB" id="A0A7S7RGB6"/>
<feature type="compositionally biased region" description="Polar residues" evidence="1">
    <location>
        <begin position="710"/>
        <end position="720"/>
    </location>
</feature>
<dbReference type="VEuPathDB" id="CryptoDB:CPATCC_0031250"/>
<feature type="region of interest" description="Disordered" evidence="1">
    <location>
        <begin position="705"/>
        <end position="787"/>
    </location>
</feature>
<feature type="compositionally biased region" description="Polar residues" evidence="1">
    <location>
        <begin position="628"/>
        <end position="637"/>
    </location>
</feature>
<evidence type="ECO:0000313" key="3">
    <source>
        <dbReference type="Proteomes" id="UP000593906"/>
    </source>
</evidence>
<feature type="region of interest" description="Disordered" evidence="1">
    <location>
        <begin position="1000"/>
        <end position="1060"/>
    </location>
</feature>
<gene>
    <name evidence="2" type="ORF">CPATCC_001008</name>
</gene>
<organism evidence="2 3">
    <name type="scientific">Cryptosporidium parvum</name>
    <dbReference type="NCBI Taxonomy" id="5807"/>
    <lineage>
        <taxon>Eukaryota</taxon>
        <taxon>Sar</taxon>
        <taxon>Alveolata</taxon>
        <taxon>Apicomplexa</taxon>
        <taxon>Conoidasida</taxon>
        <taxon>Coccidia</taxon>
        <taxon>Eucoccidiorida</taxon>
        <taxon>Eimeriorina</taxon>
        <taxon>Cryptosporidiidae</taxon>
        <taxon>Cryptosporidium</taxon>
    </lineage>
</organism>
<sequence>MSDKKTSTIICGFEKKNLEAIKTCLETHLNRENILDNAVIQECFNKDVLGFSLDSVSNLQELKEVWYSLFGKDPNTNRKELMHAIGISTGMSEVLNLSIYTQYGNEMNLGISQSNEEKKLNEEESMNALVDTSKLILEFLENGCEKDIYIKPIFKAERTTLILRDLENDVIENEIFDLLSKCPHFHTEETSENKTNEYSLDAVKKLVVNFRKEVHGTWFITLKTEDLTTKVALWLRDQKLRDNNSSLLRVGIKSEHPIASLLSVLSMNKGIQSIHNRMSNLQLSGTEMGIGIPPILSTLNAPLSNLPPNISSSELINVSAGNVPNSTVLDGPSSNRRTALGNVSPNMSYMLNTPGCSNSGFIQTHPQINRPNQENDHSTKDTGNEPQIGMDNLNSQNPEHLTAPLPVMYPYHRGIGRAIGVPNHTTPLNIYGPIPGAPNGGIIAPIIVVPGATIPGGMATSPLPSPTPEVGSPNASKTGDTEVTKSPKNNHKRRGSKSSYISDSDTKSLSPNISNRRSSPDATNNVKPASEVENCGALPVADGMNSVIRGIPQGATTMIHGITPFYYGISGLSEVQPVNLQYLGGGPHLGPHPHIFIHGNPQFHYHHQIDIGAPGAAVQGDSGDMESSPPNTISNSEANKDNIQHIKPQIPTMFPAGYYHNVHYIGDESLGAIGNHGFSAGSFAINNIGGDGIVVPGNLNAQGRSFWVRNPSNNTGNQKFKANGRKNNNSSGNRTGNKSSLNPSNPKKNNNQKSSFVNGTNPEGTYSEPKVGSKTASISKSPVNDAITKHDEIDQYENAEMCSTNSSKQYPSNEKEIECSPSEEAHIGDNSSITENTANTCTSCANDDNQNRISKKLPNESSKLPIDEPQDKQQTFNKTFKPFLNSAGKSRGHRNSKNSSNGGGNSEGKGNLEYSEHRSNLANDKSKVPDGTKGNNGPNNQAAETGLNYHQRRRTSRQINTGSGGFGGRENGKFTHGKYNNGYENNHFRLKRTTENEQSHFNFNNHGKQSDGYSNNNHSYGNKSINHKGKGNAAKSNYQESKEIGLDHFPSLSDAMATKK</sequence>
<feature type="region of interest" description="Disordered" evidence="1">
    <location>
        <begin position="614"/>
        <end position="638"/>
    </location>
</feature>
<evidence type="ECO:0000256" key="1">
    <source>
        <dbReference type="SAM" id="MobiDB-lite"/>
    </source>
</evidence>
<feature type="compositionally biased region" description="Polar residues" evidence="1">
    <location>
        <begin position="933"/>
        <end position="943"/>
    </location>
</feature>
<reference evidence="2 3" key="1">
    <citation type="submission" date="2019-09" db="EMBL/GenBank/DDBJ databases">
        <title>Consistent, comparative and evidence-based genome assembly and annotation for Cryptosporidium parvum, C. hominis and C. tyzzeri.</title>
        <authorList>
            <person name="Baptista R.P."/>
            <person name="Li Y."/>
            <person name="Sateriale A."/>
            <person name="Ansell B."/>
            <person name="Jex A."/>
            <person name="Sanders M."/>
            <person name="Brooks K."/>
            <person name="Tracey A."/>
            <person name="Berriman M."/>
            <person name="Striepen B."/>
            <person name="Cotton J.A."/>
            <person name="Kissinger J.C."/>
        </authorList>
    </citation>
    <scope>NUCLEOTIDE SEQUENCE [LARGE SCALE GENOMIC DNA]</scope>
    <source>
        <strain evidence="2 3">IOWA-ATCC</strain>
    </source>
</reference>
<feature type="region of interest" description="Disordered" evidence="1">
    <location>
        <begin position="458"/>
        <end position="530"/>
    </location>
</feature>
<protein>
    <submittedName>
        <fullName evidence="2">Uncharacterized protein</fullName>
    </submittedName>
</protein>
<dbReference type="EMBL" id="CP044420">
    <property type="protein sequence ID" value="QOY42385.1"/>
    <property type="molecule type" value="Genomic_DNA"/>
</dbReference>
<proteinExistence type="predicted"/>
<feature type="compositionally biased region" description="Basic and acidic residues" evidence="1">
    <location>
        <begin position="914"/>
        <end position="930"/>
    </location>
</feature>
<feature type="compositionally biased region" description="Low complexity" evidence="1">
    <location>
        <begin position="725"/>
        <end position="755"/>
    </location>
</feature>
<feature type="compositionally biased region" description="Polar residues" evidence="1">
    <location>
        <begin position="829"/>
        <end position="852"/>
    </location>
</feature>
<feature type="region of interest" description="Disordered" evidence="1">
    <location>
        <begin position="802"/>
        <end position="984"/>
    </location>
</feature>